<feature type="domain" description="Major facilitator superfamily (MFS) profile" evidence="7">
    <location>
        <begin position="15"/>
        <end position="444"/>
    </location>
</feature>
<reference evidence="8" key="1">
    <citation type="submission" date="2023-07" db="EMBL/GenBank/DDBJ databases">
        <authorList>
            <person name="Aktuganov G."/>
            <person name="Boyko T."/>
            <person name="Delegan Y."/>
            <person name="Galimzianova N."/>
            <person name="Gilvanova E."/>
            <person name="Korobov V."/>
            <person name="Kuzmina L."/>
            <person name="Melentiev A."/>
            <person name="Milman P."/>
            <person name="Ryabova A."/>
            <person name="Stupak E."/>
            <person name="Yasakov T."/>
            <person name="Zharikova N."/>
            <person name="Zhurenko E."/>
        </authorList>
    </citation>
    <scope>NUCLEOTIDE SEQUENCE</scope>
    <source>
        <strain evidence="8">IB-739</strain>
    </source>
</reference>
<evidence type="ECO:0000256" key="2">
    <source>
        <dbReference type="ARBA" id="ARBA00022448"/>
    </source>
</evidence>
<dbReference type="SUPFAM" id="SSF103473">
    <property type="entry name" value="MFS general substrate transporter"/>
    <property type="match status" value="1"/>
</dbReference>
<feature type="transmembrane region" description="Helical" evidence="6">
    <location>
        <begin position="347"/>
        <end position="368"/>
    </location>
</feature>
<dbReference type="EMBL" id="JAUMKJ010000007">
    <property type="protein sequence ID" value="MDO3676758.1"/>
    <property type="molecule type" value="Genomic_DNA"/>
</dbReference>
<comment type="caution">
    <text evidence="8">The sequence shown here is derived from an EMBL/GenBank/DDBJ whole genome shotgun (WGS) entry which is preliminary data.</text>
</comment>
<proteinExistence type="predicted"/>
<evidence type="ECO:0000256" key="1">
    <source>
        <dbReference type="ARBA" id="ARBA00004651"/>
    </source>
</evidence>
<dbReference type="CDD" id="cd17321">
    <property type="entry name" value="MFS_MMR_MDR_like"/>
    <property type="match status" value="1"/>
</dbReference>
<keyword evidence="4 6" id="KW-1133">Transmembrane helix</keyword>
<evidence type="ECO:0000259" key="7">
    <source>
        <dbReference type="PROSITE" id="PS50850"/>
    </source>
</evidence>
<dbReference type="Gene3D" id="1.20.1720.10">
    <property type="entry name" value="Multidrug resistance protein D"/>
    <property type="match status" value="1"/>
</dbReference>
<evidence type="ECO:0000256" key="6">
    <source>
        <dbReference type="SAM" id="Phobius"/>
    </source>
</evidence>
<keyword evidence="2" id="KW-0813">Transport</keyword>
<feature type="transmembrane region" description="Helical" evidence="6">
    <location>
        <begin position="323"/>
        <end position="341"/>
    </location>
</feature>
<name>A0ABT8V7R6_9BACL</name>
<dbReference type="PANTHER" id="PTHR42718:SF9">
    <property type="entry name" value="MAJOR FACILITATOR SUPERFAMILY MULTIDRUG TRANSPORTER MFSC"/>
    <property type="match status" value="1"/>
</dbReference>
<feature type="transmembrane region" description="Helical" evidence="6">
    <location>
        <begin position="260"/>
        <end position="286"/>
    </location>
</feature>
<dbReference type="Proteomes" id="UP001168883">
    <property type="component" value="Unassembled WGS sequence"/>
</dbReference>
<keyword evidence="9" id="KW-1185">Reference proteome</keyword>
<evidence type="ECO:0000313" key="8">
    <source>
        <dbReference type="EMBL" id="MDO3676758.1"/>
    </source>
</evidence>
<dbReference type="InterPro" id="IPR020846">
    <property type="entry name" value="MFS_dom"/>
</dbReference>
<feature type="transmembrane region" description="Helical" evidence="6">
    <location>
        <begin position="222"/>
        <end position="239"/>
    </location>
</feature>
<feature type="transmembrane region" description="Helical" evidence="6">
    <location>
        <begin position="81"/>
        <end position="103"/>
    </location>
</feature>
<sequence length="460" mass="49337">MKPEAPSPSFRESLIIPLWGLTVLLVVMNTTMFNVALPSVAHDLGLTTTAASWIVTGYSILFAISSITYSRLTDFVPIRTLLMIGLVLLGIASVIGLLSHSFYGVLAARLLQAIGAASAPGLGIVLVTRYIPLERRGKSMSVIISAASFGFGLGPIVGGAMTQYFSWNSLFVVTALVLLTIPVFYRNLPEQPYTRIQFDGWGALFIGVGVTGLLLFLTLHPWWALVLGLLSLAAFWFRIHRVDQPFLQPSLLRNRPYMNLTVMGFVAYVLHFATLFLMPLVIIRLYGQSSAVTGFLIFPGAILTALLSPRIGRWIDRLGNSPVILAGHATLLAAALVFALLSTQYLYAITAAYMLMSVSVSAIGSSVSNEMSRILAKHEIGGGMGMAQLTQFFGGALGVALTGASLVWQASAPLHAAYRNIFWVMAAVAAVSLLVSVSYVRASRRTAPLPAAVEEAANAG</sequence>
<feature type="transmembrane region" description="Helical" evidence="6">
    <location>
        <begin position="109"/>
        <end position="128"/>
    </location>
</feature>
<evidence type="ECO:0000256" key="3">
    <source>
        <dbReference type="ARBA" id="ARBA00022692"/>
    </source>
</evidence>
<dbReference type="PANTHER" id="PTHR42718">
    <property type="entry name" value="MAJOR FACILITATOR SUPERFAMILY MULTIDRUG TRANSPORTER MFSC"/>
    <property type="match status" value="1"/>
</dbReference>
<dbReference type="Pfam" id="PF07690">
    <property type="entry name" value="MFS_1"/>
    <property type="match status" value="1"/>
</dbReference>
<feature type="transmembrane region" description="Helical" evidence="6">
    <location>
        <begin position="389"/>
        <end position="408"/>
    </location>
</feature>
<dbReference type="RefSeq" id="WP_302877765.1">
    <property type="nucleotide sequence ID" value="NZ_JAUMKJ010000007.1"/>
</dbReference>
<feature type="transmembrane region" description="Helical" evidence="6">
    <location>
        <begin position="292"/>
        <end position="311"/>
    </location>
</feature>
<accession>A0ABT8V7R6</accession>
<feature type="transmembrane region" description="Helical" evidence="6">
    <location>
        <begin position="420"/>
        <end position="440"/>
    </location>
</feature>
<organism evidence="8 9">
    <name type="scientific">Paenibacillus ehimensis</name>
    <dbReference type="NCBI Taxonomy" id="79264"/>
    <lineage>
        <taxon>Bacteria</taxon>
        <taxon>Bacillati</taxon>
        <taxon>Bacillota</taxon>
        <taxon>Bacilli</taxon>
        <taxon>Bacillales</taxon>
        <taxon>Paenibacillaceae</taxon>
        <taxon>Paenibacillus</taxon>
    </lineage>
</organism>
<dbReference type="InterPro" id="IPR011701">
    <property type="entry name" value="MFS"/>
</dbReference>
<gene>
    <name evidence="8" type="ORF">Q3C12_07060</name>
</gene>
<keyword evidence="3 6" id="KW-0812">Transmembrane</keyword>
<dbReference type="Gene3D" id="1.20.1250.20">
    <property type="entry name" value="MFS general substrate transporter like domains"/>
    <property type="match status" value="1"/>
</dbReference>
<protein>
    <submittedName>
        <fullName evidence="8">MFS transporter</fullName>
    </submittedName>
</protein>
<evidence type="ECO:0000313" key="9">
    <source>
        <dbReference type="Proteomes" id="UP001168883"/>
    </source>
</evidence>
<dbReference type="InterPro" id="IPR036259">
    <property type="entry name" value="MFS_trans_sf"/>
</dbReference>
<evidence type="ECO:0000256" key="5">
    <source>
        <dbReference type="ARBA" id="ARBA00023136"/>
    </source>
</evidence>
<feature type="transmembrane region" description="Helical" evidence="6">
    <location>
        <begin position="140"/>
        <end position="158"/>
    </location>
</feature>
<feature type="transmembrane region" description="Helical" evidence="6">
    <location>
        <begin position="164"/>
        <end position="184"/>
    </location>
</feature>
<feature type="transmembrane region" description="Helical" evidence="6">
    <location>
        <begin position="50"/>
        <end position="69"/>
    </location>
</feature>
<feature type="transmembrane region" description="Helical" evidence="6">
    <location>
        <begin position="196"/>
        <end position="216"/>
    </location>
</feature>
<dbReference type="PRINTS" id="PR01036">
    <property type="entry name" value="TCRTETB"/>
</dbReference>
<evidence type="ECO:0000256" key="4">
    <source>
        <dbReference type="ARBA" id="ARBA00022989"/>
    </source>
</evidence>
<feature type="transmembrane region" description="Helical" evidence="6">
    <location>
        <begin position="12"/>
        <end position="30"/>
    </location>
</feature>
<keyword evidence="5 6" id="KW-0472">Membrane</keyword>
<comment type="subcellular location">
    <subcellularLocation>
        <location evidence="1">Cell membrane</location>
        <topology evidence="1">Multi-pass membrane protein</topology>
    </subcellularLocation>
</comment>
<dbReference type="PROSITE" id="PS50850">
    <property type="entry name" value="MFS"/>
    <property type="match status" value="1"/>
</dbReference>